<comment type="pathway">
    <text evidence="3">Protein modification; protein glycosylation.</text>
</comment>
<dbReference type="InterPro" id="IPR009448">
    <property type="entry name" value="UDP-g_GGtrans"/>
</dbReference>
<evidence type="ECO:0000256" key="3">
    <source>
        <dbReference type="ARBA" id="ARBA00004922"/>
    </source>
</evidence>
<dbReference type="InterPro" id="IPR040694">
    <property type="entry name" value="UGGT_TRXL_2"/>
</dbReference>
<feature type="domain" description="UGGT thioredoxin-like" evidence="14">
    <location>
        <begin position="431"/>
        <end position="660"/>
    </location>
</feature>
<evidence type="ECO:0000259" key="14">
    <source>
        <dbReference type="Pfam" id="PF18402"/>
    </source>
</evidence>
<reference evidence="17" key="1">
    <citation type="submission" date="2015-07" db="EMBL/GenBank/DDBJ databases">
        <title>MeaNS - Measles Nucleotide Surveillance Program.</title>
        <authorList>
            <person name="Tran T."/>
            <person name="Druce J."/>
        </authorList>
    </citation>
    <scope>NUCLEOTIDE SEQUENCE</scope>
    <source>
        <strain evidence="17">UCB-OBI-ISO-001</strain>
        <tissue evidence="17">Gonad</tissue>
    </source>
</reference>
<keyword evidence="7" id="KW-0256">Endoplasmic reticulum</keyword>
<evidence type="ECO:0000256" key="2">
    <source>
        <dbReference type="ARBA" id="ARBA00004319"/>
    </source>
</evidence>
<keyword evidence="6" id="KW-0732">Signal</keyword>
<dbReference type="GO" id="GO:0005788">
    <property type="term" value="C:endoplasmic reticulum lumen"/>
    <property type="evidence" value="ECO:0007669"/>
    <property type="project" value="UniProtKB-SubCell"/>
</dbReference>
<dbReference type="GO" id="GO:0003980">
    <property type="term" value="F:UDP-glucose:glycoprotein glucosyltransferase activity"/>
    <property type="evidence" value="ECO:0007669"/>
    <property type="project" value="InterPro"/>
</dbReference>
<dbReference type="SUPFAM" id="SSF53448">
    <property type="entry name" value="Nucleotide-diphospho-sugar transferases"/>
    <property type="match status" value="1"/>
</dbReference>
<evidence type="ECO:0000256" key="6">
    <source>
        <dbReference type="ARBA" id="ARBA00022729"/>
    </source>
</evidence>
<comment type="cofactor">
    <cofactor evidence="1">
        <name>Ca(2+)</name>
        <dbReference type="ChEBI" id="CHEBI:29108"/>
    </cofactor>
</comment>
<dbReference type="Pfam" id="PF18401">
    <property type="entry name" value="Thioredoxin_13"/>
    <property type="match status" value="1"/>
</dbReference>
<comment type="subcellular location">
    <subcellularLocation>
        <location evidence="2">Endoplasmic reticulum lumen</location>
    </subcellularLocation>
</comment>
<keyword evidence="8" id="KW-0325">Glycoprotein</keyword>
<evidence type="ECO:0008006" key="18">
    <source>
        <dbReference type="Google" id="ProtNLM"/>
    </source>
</evidence>
<dbReference type="UniPathway" id="UPA00378"/>
<dbReference type="InterPro" id="IPR040525">
    <property type="entry name" value="UGGT_TRXL_4"/>
</dbReference>
<evidence type="ECO:0000256" key="11">
    <source>
        <dbReference type="SAM" id="Coils"/>
    </source>
</evidence>
<dbReference type="Pfam" id="PF18403">
    <property type="entry name" value="Thioredoxin_15"/>
    <property type="match status" value="1"/>
</dbReference>
<evidence type="ECO:0000259" key="16">
    <source>
        <dbReference type="Pfam" id="PF18404"/>
    </source>
</evidence>
<comment type="catalytic activity">
    <reaction evidence="10">
        <text>N(4)-(alpha-D-Man-(1-&gt;2)-alpha-D-Man-(1-&gt;2)-alpha-D-Man-(1-&gt;3)-[alpha-D-Man-(1-&gt;2)-alpha-D-Man-(1-&gt;3)-[alpha-D-Man-(1-&gt;2)-alpha-D-Man-(1-&gt;6)]-alpha-D-Man-(1-&gt;6)]-beta-D-Man-(1-&gt;4)-beta-D-GlcNAc-(1-&gt;4)-beta-D-GlcNAc)-L-asparaginyl-[protein] (N-glucan mannose isomer 9A1,2,3B1,2,3) + UDP-alpha-D-glucose = N(4)-(alpha-D-Glc-(1-&gt;3)-alpha-D-Man-(1-&gt;2)-alpha-D-Man-(1-&gt;2)-alpha-D-Man-(1-&gt;3)-[alpha-D-Man-(1-&gt;2)-alpha-D-Man-(1-&gt;3)-[alpha-D-Man-(1-&gt;2)-alpha-D-Man-(1-&gt;6)]-alpha-D-Man-(1-&gt;6)]-beta-D-Man-(1-&gt;4)-beta-D-GlcNAc-(1-&gt;4)-beta-D-GlcNAc)-L-asparaginyl-[protein] + UDP + H(+)</text>
        <dbReference type="Rhea" id="RHEA:61304"/>
        <dbReference type="Rhea" id="RHEA-COMP:14356"/>
        <dbReference type="Rhea" id="RHEA-COMP:14357"/>
        <dbReference type="ChEBI" id="CHEBI:15378"/>
        <dbReference type="ChEBI" id="CHEBI:58223"/>
        <dbReference type="ChEBI" id="CHEBI:58885"/>
        <dbReference type="ChEBI" id="CHEBI:59080"/>
        <dbReference type="ChEBI" id="CHEBI:139493"/>
    </reaction>
</comment>
<dbReference type="InterPro" id="IPR029044">
    <property type="entry name" value="Nucleotide-diphossugar_trans"/>
</dbReference>
<proteinExistence type="inferred from homology"/>
<dbReference type="GO" id="GO:0051082">
    <property type="term" value="F:unfolded protein binding"/>
    <property type="evidence" value="ECO:0007669"/>
    <property type="project" value="TreeGrafter"/>
</dbReference>
<evidence type="ECO:0000256" key="8">
    <source>
        <dbReference type="ARBA" id="ARBA00023180"/>
    </source>
</evidence>
<dbReference type="Pfam" id="PF06427">
    <property type="entry name" value="UDP-g_GGTase"/>
    <property type="match status" value="1"/>
</dbReference>
<accession>A0A0L8GYC5</accession>
<dbReference type="InterPro" id="IPR040497">
    <property type="entry name" value="Glyco_transf_24"/>
</dbReference>
<comment type="function">
    <text evidence="9">Recognizes glycoproteins with minor folding defects. Reglucosylates single N-glycans near the misfolded part of the protein, thus providing quality control for protein folding in the endoplasmic reticulum. Reglucosylated proteins are recognized by calreticulin for recycling to the endoplasmic reticulum and refolding or degradation.</text>
</comment>
<keyword evidence="11" id="KW-0175">Coiled coil</keyword>
<evidence type="ECO:0000256" key="5">
    <source>
        <dbReference type="ARBA" id="ARBA00022679"/>
    </source>
</evidence>
<evidence type="ECO:0000259" key="12">
    <source>
        <dbReference type="Pfam" id="PF18400"/>
    </source>
</evidence>
<keyword evidence="5" id="KW-0808">Transferase</keyword>
<evidence type="ECO:0000256" key="9">
    <source>
        <dbReference type="ARBA" id="ARBA00045874"/>
    </source>
</evidence>
<dbReference type="Pfam" id="PF18402">
    <property type="entry name" value="Thioredoxin_14"/>
    <property type="match status" value="1"/>
</dbReference>
<feature type="domain" description="Glucosyltransferase 24 catalytic" evidence="16">
    <location>
        <begin position="1165"/>
        <end position="1274"/>
    </location>
</feature>
<dbReference type="InterPro" id="IPR040692">
    <property type="entry name" value="UGGT_TRXL_3"/>
</dbReference>
<organism evidence="17">
    <name type="scientific">Octopus bimaculoides</name>
    <name type="common">California two-spotted octopus</name>
    <dbReference type="NCBI Taxonomy" id="37653"/>
    <lineage>
        <taxon>Eukaryota</taxon>
        <taxon>Metazoa</taxon>
        <taxon>Spiralia</taxon>
        <taxon>Lophotrochozoa</taxon>
        <taxon>Mollusca</taxon>
        <taxon>Cephalopoda</taxon>
        <taxon>Coleoidea</taxon>
        <taxon>Octopodiformes</taxon>
        <taxon>Octopoda</taxon>
        <taxon>Incirrata</taxon>
        <taxon>Octopodidae</taxon>
        <taxon>Octopus</taxon>
    </lineage>
</organism>
<evidence type="ECO:0000256" key="7">
    <source>
        <dbReference type="ARBA" id="ARBA00022824"/>
    </source>
</evidence>
<dbReference type="Pfam" id="PF18404">
    <property type="entry name" value="Glyco_transf_24"/>
    <property type="match status" value="1"/>
</dbReference>
<feature type="domain" description="UDP-glucose:glycoprotein glucosyltransferase thioredoxin-like" evidence="15">
    <location>
        <begin position="708"/>
        <end position="866"/>
    </location>
</feature>
<feature type="domain" description="UGGT thioredoxin-like" evidence="12">
    <location>
        <begin position="32"/>
        <end position="218"/>
    </location>
</feature>
<evidence type="ECO:0000259" key="13">
    <source>
        <dbReference type="Pfam" id="PF18401"/>
    </source>
</evidence>
<dbReference type="EMBL" id="KQ419920">
    <property type="protein sequence ID" value="KOF81968.1"/>
    <property type="molecule type" value="Genomic_DNA"/>
</dbReference>
<dbReference type="PANTHER" id="PTHR11226">
    <property type="entry name" value="UDP-GLUCOSE GLYCOPROTEIN:GLUCOSYLTRANSFERASE"/>
    <property type="match status" value="1"/>
</dbReference>
<dbReference type="OrthoDB" id="27683at2759"/>
<dbReference type="STRING" id="37653.A0A0L8GYC5"/>
<evidence type="ECO:0000256" key="10">
    <source>
        <dbReference type="ARBA" id="ARBA00048456"/>
    </source>
</evidence>
<evidence type="ECO:0000256" key="1">
    <source>
        <dbReference type="ARBA" id="ARBA00001913"/>
    </source>
</evidence>
<name>A0A0L8GYC5_OCTBM</name>
<feature type="coiled-coil region" evidence="11">
    <location>
        <begin position="240"/>
        <end position="267"/>
    </location>
</feature>
<dbReference type="Gene3D" id="3.90.550.10">
    <property type="entry name" value="Spore Coat Polysaccharide Biosynthesis Protein SpsA, Chain A"/>
    <property type="match status" value="1"/>
</dbReference>
<evidence type="ECO:0000259" key="15">
    <source>
        <dbReference type="Pfam" id="PF18403"/>
    </source>
</evidence>
<protein>
    <recommendedName>
        <fullName evidence="18">UDP-glucose:glycoprotein glucosyltransferase thioredoxin-like domain-containing protein</fullName>
    </recommendedName>
</protein>
<dbReference type="InterPro" id="IPR040693">
    <property type="entry name" value="UGGT_TRXL_1"/>
</dbReference>
<comment type="similarity">
    <text evidence="4">Belongs to the glycosyltransferase 8 family.</text>
</comment>
<dbReference type="Pfam" id="PF18400">
    <property type="entry name" value="Thioredoxin_12"/>
    <property type="match status" value="1"/>
</dbReference>
<evidence type="ECO:0000256" key="4">
    <source>
        <dbReference type="ARBA" id="ARBA00006351"/>
    </source>
</evidence>
<gene>
    <name evidence="17" type="ORF">OCBIM_22025902mg</name>
</gene>
<dbReference type="GO" id="GO:0018279">
    <property type="term" value="P:protein N-linked glycosylation via asparagine"/>
    <property type="evidence" value="ECO:0007669"/>
    <property type="project" value="TreeGrafter"/>
</dbReference>
<evidence type="ECO:0000313" key="17">
    <source>
        <dbReference type="EMBL" id="KOF81968.1"/>
    </source>
</evidence>
<sequence>MQVAEYSTITQNFNVVLREFQCDTECDEAGPLNYSEFLFRENEDYFWRFVDDVSQRTSEEIKSSSKETSYNLLLEMAAKYLSSLQLNLLKLTLSLRVHSPDVEMYSQMAQEEKKSLIVSQKKLADNCDVFVNIHGEIACNINDIDALIKSAPKRLKAATYTFDHHYPSPVQADVSVILYAQLGDTSTAEFHRHLKKLAVNKKINYVYRHYIPKPSNEKVYLSGYAVELAIKSTEYKAKDDTKVEDEKAKASEENANWEEELKGFNFKKLSQLYPDLIPKLREFHDYLLDTATELTPMKVWQLQDLSLQAAQKAILTPPKDALNVLQTISQNFPVQARSLVRTSVSSDLRKEILKNQKHFENYHNLSPGECALFLNGISIDVEVYDIYTILDLMRSEAAVMEGLFSLGVREESLNKLVKLDLKNSGDDYVLDFRHPSVVYVNDLEKDVKYRRWPNSIQEMLRPTFPGMLRHIAKNIFHMVFVLDPSKSSSRDLLKIAEAFFVHSAPVRIGLVFAVNASREANGYSDAGVAIARAFQYIKIDQDAASALSFITDLYDKQKDDLTSKFISTEFASRFNDEDLNKVFGDDDDYDDLRKVLLNGIPLKKKYLNADMLEEAVVTEILQGTHEVQRAVYNGELSDSMTILDWMMEKDNVLPRINSRILSAPLMYLDLTESAAKDVFHDADLFGALSNKEMSSQMAKNILYMSRKVFNPTDSKAKNAINKAIHVALTTLSGNMLRNFVTKLVKEENIKELNDGTKTLRDLDVSGMDIDQYMATLERQDDTFLKVHHMFVERVLSLPPGSHAIIGNGKVIGPLKDDEVFIQEDFSLFEKHLMQTSAKKIQAHIESANANSDKASDLVMKIASLLSAKTLSESRKDINYHADGHSVIKIPADPNAPSFEVEVIMDPVSRETQKLIPILITLQKVANMNIKIYMNCKDKLSELPLTNFYRYVLDPELKFSVDGNAISVPYAKFESLPQKSLLTLNMHPPESWLVEAVKSPYDLDNIMLEEASNGVSAEFELEYLLLEGHCHDSSSGQPPRGLQFTLGANNSAFLVDTIVMANLGYFQLKAYPGVWLLKLREGRSLDIYEILSHEMTDTPAGSKDLVVAINSFKSKTIRIKVGKKSDKVNEELLKDDEDESMGIWDSISSSFGGGKKEKKEDKDSTLNIFSLASGHLYERFLRIMMLSVLKNTKSKVKFWFLKNYLSPTFKDFIPHMAKEYQFEYELVQYKWPRWLNQQKEKQRIIWGYKILFLDVLFPLNVKKIIFVDADQLVKASNPVGDWHPIQEVTQYHRIHRWIHYIDLMSLWLGNDFDLSSRFNINPHTY</sequence>
<dbReference type="PANTHER" id="PTHR11226:SF0">
    <property type="entry name" value="UDP-GLUCOSE:GLYCOPROTEIN GLUCOSYLTRANSFERASE"/>
    <property type="match status" value="1"/>
</dbReference>
<dbReference type="GO" id="GO:0036503">
    <property type="term" value="P:ERAD pathway"/>
    <property type="evidence" value="ECO:0007669"/>
    <property type="project" value="TreeGrafter"/>
</dbReference>
<feature type="domain" description="UGGT thioredoxin-like" evidence="13">
    <location>
        <begin position="291"/>
        <end position="420"/>
    </location>
</feature>